<comment type="caution">
    <text evidence="2">The sequence shown here is derived from an EMBL/GenBank/DDBJ whole genome shotgun (WGS) entry which is preliminary data.</text>
</comment>
<evidence type="ECO:0000256" key="1">
    <source>
        <dbReference type="SAM" id="SignalP"/>
    </source>
</evidence>
<name>A0A8H4LAK1_9HYPO</name>
<evidence type="ECO:0000313" key="2">
    <source>
        <dbReference type="EMBL" id="KAF4464547.1"/>
    </source>
</evidence>
<keyword evidence="1" id="KW-0732">Signal</keyword>
<keyword evidence="3" id="KW-1185">Reference proteome</keyword>
<dbReference type="Proteomes" id="UP000554235">
    <property type="component" value="Unassembled WGS sequence"/>
</dbReference>
<protein>
    <submittedName>
        <fullName evidence="2">Uncharacterized protein</fullName>
    </submittedName>
</protein>
<gene>
    <name evidence="2" type="ORF">FALBO_8611</name>
</gene>
<sequence>MHFTNLFATAIVIATKATATPADLEARNSLQPYPLVNLVAFGKLTYIDHLSITDLRVKDVFMGRSGVLKPKIDNVVYQRYLNEFGTVTGSDRFTKKKPALIDTNEIPFKWVLCYVVKNS</sequence>
<feature type="signal peptide" evidence="1">
    <location>
        <begin position="1"/>
        <end position="19"/>
    </location>
</feature>
<evidence type="ECO:0000313" key="3">
    <source>
        <dbReference type="Proteomes" id="UP000554235"/>
    </source>
</evidence>
<dbReference type="OrthoDB" id="5091764at2759"/>
<dbReference type="EMBL" id="JAADYS010001174">
    <property type="protein sequence ID" value="KAF4464547.1"/>
    <property type="molecule type" value="Genomic_DNA"/>
</dbReference>
<organism evidence="2 3">
    <name type="scientific">Fusarium albosuccineum</name>
    <dbReference type="NCBI Taxonomy" id="1237068"/>
    <lineage>
        <taxon>Eukaryota</taxon>
        <taxon>Fungi</taxon>
        <taxon>Dikarya</taxon>
        <taxon>Ascomycota</taxon>
        <taxon>Pezizomycotina</taxon>
        <taxon>Sordariomycetes</taxon>
        <taxon>Hypocreomycetidae</taxon>
        <taxon>Hypocreales</taxon>
        <taxon>Nectriaceae</taxon>
        <taxon>Fusarium</taxon>
        <taxon>Fusarium decemcellulare species complex</taxon>
    </lineage>
</organism>
<reference evidence="2 3" key="1">
    <citation type="submission" date="2020-01" db="EMBL/GenBank/DDBJ databases">
        <title>Identification and distribution of gene clusters putatively required for synthesis of sphingolipid metabolism inhibitors in phylogenetically diverse species of the filamentous fungus Fusarium.</title>
        <authorList>
            <person name="Kim H.-S."/>
            <person name="Busman M."/>
            <person name="Brown D.W."/>
            <person name="Divon H."/>
            <person name="Uhlig S."/>
            <person name="Proctor R.H."/>
        </authorList>
    </citation>
    <scope>NUCLEOTIDE SEQUENCE [LARGE SCALE GENOMIC DNA]</scope>
    <source>
        <strain evidence="2 3">NRRL 20459</strain>
    </source>
</reference>
<dbReference type="AlphaFoldDB" id="A0A8H4LAK1"/>
<proteinExistence type="predicted"/>
<feature type="chain" id="PRO_5034508226" evidence="1">
    <location>
        <begin position="20"/>
        <end position="119"/>
    </location>
</feature>
<accession>A0A8H4LAK1</accession>